<dbReference type="CDD" id="cd00371">
    <property type="entry name" value="HMA"/>
    <property type="match status" value="1"/>
</dbReference>
<dbReference type="Gene3D" id="3.30.70.100">
    <property type="match status" value="1"/>
</dbReference>
<sequence length="64" mass="6563">MIAIDVEGMTCMGCVKSVKNALAKADPAATVGVNLETGRVEIESAVPRAALVEAIENAGYDVKA</sequence>
<dbReference type="PROSITE" id="PS01047">
    <property type="entry name" value="HMA_1"/>
    <property type="match status" value="1"/>
</dbReference>
<dbReference type="InterPro" id="IPR036163">
    <property type="entry name" value="HMA_dom_sf"/>
</dbReference>
<dbReference type="Pfam" id="PF00403">
    <property type="entry name" value="HMA"/>
    <property type="match status" value="1"/>
</dbReference>
<dbReference type="InterPro" id="IPR006121">
    <property type="entry name" value="HMA_dom"/>
</dbReference>
<evidence type="ECO:0000256" key="1">
    <source>
        <dbReference type="ARBA" id="ARBA00022723"/>
    </source>
</evidence>
<accession>A0AAU7X7Y3</accession>
<organism evidence="3">
    <name type="scientific">Methyloraptor flagellatus</name>
    <dbReference type="NCBI Taxonomy" id="3162530"/>
    <lineage>
        <taxon>Bacteria</taxon>
        <taxon>Pseudomonadati</taxon>
        <taxon>Pseudomonadota</taxon>
        <taxon>Alphaproteobacteria</taxon>
        <taxon>Hyphomicrobiales</taxon>
        <taxon>Ancalomicrobiaceae</taxon>
        <taxon>Methyloraptor</taxon>
    </lineage>
</organism>
<evidence type="ECO:0000313" key="3">
    <source>
        <dbReference type="EMBL" id="XBY43193.1"/>
    </source>
</evidence>
<dbReference type="InterPro" id="IPR017969">
    <property type="entry name" value="Heavy-metal-associated_CS"/>
</dbReference>
<gene>
    <name evidence="3" type="ORF">ABS361_13910</name>
</gene>
<evidence type="ECO:0000259" key="2">
    <source>
        <dbReference type="PROSITE" id="PS50846"/>
    </source>
</evidence>
<dbReference type="SUPFAM" id="SSF55008">
    <property type="entry name" value="HMA, heavy metal-associated domain"/>
    <property type="match status" value="1"/>
</dbReference>
<dbReference type="RefSeq" id="WP_407048293.1">
    <property type="nucleotide sequence ID" value="NZ_CP158568.1"/>
</dbReference>
<reference evidence="3" key="1">
    <citation type="submission" date="2024-06" db="EMBL/GenBank/DDBJ databases">
        <title>Methylostella associata gen. nov., sp. nov., a novel Ancalomicrobiaceae-affiliated facultatively methylotrophic bacteria that feed on methanotrophs of the genus Methylococcus.</title>
        <authorList>
            <person name="Saltykova V."/>
            <person name="Danilova O.V."/>
            <person name="Oshkin I.Y."/>
            <person name="Belova S.E."/>
            <person name="Pimenov N.V."/>
            <person name="Dedysh S.N."/>
        </authorList>
    </citation>
    <scope>NUCLEOTIDE SEQUENCE</scope>
    <source>
        <strain evidence="3">S20</strain>
    </source>
</reference>
<dbReference type="KEGG" id="mflg:ABS361_13910"/>
<proteinExistence type="predicted"/>
<feature type="domain" description="HMA" evidence="2">
    <location>
        <begin position="1"/>
        <end position="63"/>
    </location>
</feature>
<dbReference type="GO" id="GO:0046872">
    <property type="term" value="F:metal ion binding"/>
    <property type="evidence" value="ECO:0007669"/>
    <property type="project" value="UniProtKB-KW"/>
</dbReference>
<protein>
    <submittedName>
        <fullName evidence="3">Cation transporter</fullName>
    </submittedName>
</protein>
<dbReference type="AlphaFoldDB" id="A0AAU7X7Y3"/>
<name>A0AAU7X7Y3_9HYPH</name>
<dbReference type="PROSITE" id="PS50846">
    <property type="entry name" value="HMA_2"/>
    <property type="match status" value="1"/>
</dbReference>
<keyword evidence="1" id="KW-0479">Metal-binding</keyword>
<dbReference type="EMBL" id="CP158568">
    <property type="protein sequence ID" value="XBY43193.1"/>
    <property type="molecule type" value="Genomic_DNA"/>
</dbReference>